<sequence>MLTESFYLFLVRIFSAVIGIVVVSFITNNLAVESSGDYFLILSMVTFIIPFSLLGFGHLSLKDISKEEVGTVSKYFTIVVLMSILCGFLYVIYLFYFSNLANVVTFFELFFLFFIVVFSTISELYLFFFQGLKKAWHGTLYNVIVRQVLLLTLLWFFEVDSLFSLLAIYSFSSVWGVFISVIMLNKYNVKIRFVFQQVNIPSLYRKSRNFQITHILGTFNGSVAPILLGALADSKEVALFIVCMKISTISSFVMVPINRVVAPRYSHAFANDKLSELQSIATLACRVSLFFVLPLLILIFFLKSELLGYFGGYFRDNGEFVLVVILLAQLVNIITGSVGWLLQMCSQEKLFRDISIFSVFVSTLLGFYFIPIYGALGAAIMYSCSVFFTNILACYFVFKKLDVLIFKFW</sequence>
<gene>
    <name evidence="7" type="ORF">GCHA_2596</name>
</gene>
<dbReference type="GO" id="GO:0005886">
    <property type="term" value="C:plasma membrane"/>
    <property type="evidence" value="ECO:0007669"/>
    <property type="project" value="UniProtKB-SubCell"/>
</dbReference>
<dbReference type="Proteomes" id="UP000006320">
    <property type="component" value="Unassembled WGS sequence"/>
</dbReference>
<dbReference type="EMBL" id="BAEM01000033">
    <property type="protein sequence ID" value="GAC10543.1"/>
    <property type="molecule type" value="Genomic_DNA"/>
</dbReference>
<organism evidence="7 8">
    <name type="scientific">Paraglaciecola chathamensis S18K6</name>
    <dbReference type="NCBI Taxonomy" id="1127672"/>
    <lineage>
        <taxon>Bacteria</taxon>
        <taxon>Pseudomonadati</taxon>
        <taxon>Pseudomonadota</taxon>
        <taxon>Gammaproteobacteria</taxon>
        <taxon>Alteromonadales</taxon>
        <taxon>Alteromonadaceae</taxon>
        <taxon>Paraglaciecola</taxon>
    </lineage>
</organism>
<dbReference type="PANTHER" id="PTHR30250">
    <property type="entry name" value="PST FAMILY PREDICTED COLANIC ACID TRANSPORTER"/>
    <property type="match status" value="1"/>
</dbReference>
<evidence type="ECO:0000256" key="5">
    <source>
        <dbReference type="ARBA" id="ARBA00023136"/>
    </source>
</evidence>
<keyword evidence="2" id="KW-1003">Cell membrane</keyword>
<evidence type="ECO:0000256" key="3">
    <source>
        <dbReference type="ARBA" id="ARBA00022692"/>
    </source>
</evidence>
<name>A0AAV3V000_9ALTE</name>
<comment type="caution">
    <text evidence="7">The sequence shown here is derived from an EMBL/GenBank/DDBJ whole genome shotgun (WGS) entry which is preliminary data.</text>
</comment>
<feature type="transmembrane region" description="Helical" evidence="6">
    <location>
        <begin position="354"/>
        <end position="373"/>
    </location>
</feature>
<feature type="transmembrane region" description="Helical" evidence="6">
    <location>
        <begin position="38"/>
        <end position="61"/>
    </location>
</feature>
<dbReference type="PANTHER" id="PTHR30250:SF11">
    <property type="entry name" value="O-ANTIGEN TRANSPORTER-RELATED"/>
    <property type="match status" value="1"/>
</dbReference>
<reference evidence="7 8" key="1">
    <citation type="journal article" date="2017" name="Antonie Van Leeuwenhoek">
        <title>Rhizobium rhizosphaerae sp. nov., a novel species isolated from rice rhizosphere.</title>
        <authorList>
            <person name="Zhao J.J."/>
            <person name="Zhang J."/>
            <person name="Zhang R.J."/>
            <person name="Zhang C.W."/>
            <person name="Yin H.Q."/>
            <person name="Zhang X.X."/>
        </authorList>
    </citation>
    <scope>NUCLEOTIDE SEQUENCE [LARGE SCALE GENOMIC DNA]</scope>
    <source>
        <strain evidence="7 8">S18K6</strain>
    </source>
</reference>
<evidence type="ECO:0000256" key="4">
    <source>
        <dbReference type="ARBA" id="ARBA00022989"/>
    </source>
</evidence>
<keyword evidence="4 6" id="KW-1133">Transmembrane helix</keyword>
<comment type="subcellular location">
    <subcellularLocation>
        <location evidence="1">Cell membrane</location>
        <topology evidence="1">Multi-pass membrane protein</topology>
    </subcellularLocation>
</comment>
<evidence type="ECO:0000313" key="8">
    <source>
        <dbReference type="Proteomes" id="UP000006320"/>
    </source>
</evidence>
<accession>A0AAV3V000</accession>
<keyword evidence="5 6" id="KW-0472">Membrane</keyword>
<feature type="transmembrane region" description="Helical" evidence="6">
    <location>
        <begin position="379"/>
        <end position="398"/>
    </location>
</feature>
<dbReference type="InterPro" id="IPR050833">
    <property type="entry name" value="Poly_Biosynth_Transport"/>
</dbReference>
<evidence type="ECO:0000256" key="2">
    <source>
        <dbReference type="ARBA" id="ARBA00022475"/>
    </source>
</evidence>
<evidence type="ECO:0000313" key="7">
    <source>
        <dbReference type="EMBL" id="GAC10543.1"/>
    </source>
</evidence>
<feature type="transmembrane region" description="Helical" evidence="6">
    <location>
        <begin position="163"/>
        <end position="184"/>
    </location>
</feature>
<dbReference type="AlphaFoldDB" id="A0AAV3V000"/>
<feature type="transmembrane region" description="Helical" evidence="6">
    <location>
        <begin position="7"/>
        <end position="26"/>
    </location>
</feature>
<dbReference type="Pfam" id="PF01943">
    <property type="entry name" value="Polysacc_synt"/>
    <property type="match status" value="1"/>
</dbReference>
<feature type="transmembrane region" description="Helical" evidence="6">
    <location>
        <begin position="109"/>
        <end position="128"/>
    </location>
</feature>
<feature type="transmembrane region" description="Helical" evidence="6">
    <location>
        <begin position="238"/>
        <end position="262"/>
    </location>
</feature>
<feature type="transmembrane region" description="Helical" evidence="6">
    <location>
        <begin position="322"/>
        <end position="342"/>
    </location>
</feature>
<protein>
    <recommendedName>
        <fullName evidence="9">Polysaccharide biosynthesis protein C-terminal domain-containing protein</fullName>
    </recommendedName>
</protein>
<evidence type="ECO:0008006" key="9">
    <source>
        <dbReference type="Google" id="ProtNLM"/>
    </source>
</evidence>
<evidence type="ECO:0000256" key="6">
    <source>
        <dbReference type="SAM" id="Phobius"/>
    </source>
</evidence>
<feature type="transmembrane region" description="Helical" evidence="6">
    <location>
        <begin position="73"/>
        <end position="97"/>
    </location>
</feature>
<proteinExistence type="predicted"/>
<keyword evidence="3 6" id="KW-0812">Transmembrane</keyword>
<dbReference type="InterPro" id="IPR002797">
    <property type="entry name" value="Polysacc_synth"/>
</dbReference>
<evidence type="ECO:0000256" key="1">
    <source>
        <dbReference type="ARBA" id="ARBA00004651"/>
    </source>
</evidence>
<dbReference type="RefSeq" id="WP_007988565.1">
    <property type="nucleotide sequence ID" value="NZ_BAEM01000033.1"/>
</dbReference>
<feature type="transmembrane region" description="Helical" evidence="6">
    <location>
        <begin position="212"/>
        <end position="232"/>
    </location>
</feature>
<feature type="transmembrane region" description="Helical" evidence="6">
    <location>
        <begin position="283"/>
        <end position="302"/>
    </location>
</feature>